<keyword evidence="2" id="KW-1185">Reference proteome</keyword>
<sequence length="112" mass="12025">MDLSELAHRITYRAYELDGDDLDSLAGLCGLMSWHTLIAPLTFQEFGTEDGRTLLCAADESGLWITLTDGAAGVPTSPDTFQLSLAEDLLSEPVYTLDVVNGHVVQTAPGLN</sequence>
<dbReference type="PIR" id="F75628">
    <property type="entry name" value="F75628"/>
</dbReference>
<accession>Q9RZM7</accession>
<dbReference type="RefSeq" id="WP_010884031.1">
    <property type="nucleotide sequence ID" value="NC_000958.1"/>
</dbReference>
<keyword evidence="1" id="KW-0614">Plasmid</keyword>
<organism evidence="1 2">
    <name type="scientific">Deinococcus radiodurans (strain ATCC 13939 / DSM 20539 / JCM 16871 / CCUG 27074 / LMG 4051 / NBRC 15346 / NCIMB 9279 / VKM B-1422 / R1)</name>
    <dbReference type="NCBI Taxonomy" id="243230"/>
    <lineage>
        <taxon>Bacteria</taxon>
        <taxon>Thermotogati</taxon>
        <taxon>Deinococcota</taxon>
        <taxon>Deinococci</taxon>
        <taxon>Deinococcales</taxon>
        <taxon>Deinococcaceae</taxon>
        <taxon>Deinococcus</taxon>
    </lineage>
</organism>
<dbReference type="InParanoid" id="Q9RZM7"/>
<evidence type="ECO:0000313" key="2">
    <source>
        <dbReference type="Proteomes" id="UP000002524"/>
    </source>
</evidence>
<dbReference type="GeneID" id="69519346"/>
<dbReference type="KEGG" id="dra:DR_B0096"/>
<dbReference type="EMBL" id="AE001826">
    <property type="protein sequence ID" value="AAF12615.1"/>
    <property type="molecule type" value="Genomic_DNA"/>
</dbReference>
<protein>
    <submittedName>
        <fullName evidence="1">Uncharacterized protein</fullName>
    </submittedName>
</protein>
<dbReference type="PATRIC" id="fig|243230.17.peg.95"/>
<evidence type="ECO:0000313" key="1">
    <source>
        <dbReference type="EMBL" id="AAF12615.1"/>
    </source>
</evidence>
<name>Q9RZM7_DEIRA</name>
<dbReference type="EnsemblBacteria" id="AAF12615">
    <property type="protein sequence ID" value="AAF12615"/>
    <property type="gene ID" value="DR_B0096"/>
</dbReference>
<dbReference type="AlphaFoldDB" id="Q9RZM7"/>
<gene>
    <name evidence="1" type="ordered locus">DR_B0096</name>
</gene>
<geneLocation type="plasmid" evidence="2">
    <name>megaplasmid MP1</name>
</geneLocation>
<reference evidence="1 2" key="1">
    <citation type="journal article" date="1999" name="Science">
        <title>Genome sequence of the radioresistant bacterium Deinococcus radiodurans R1.</title>
        <authorList>
            <person name="White O."/>
            <person name="Eisen J.A."/>
            <person name="Heidelberg J.F."/>
            <person name="Hickey E.K."/>
            <person name="Peterson J.D."/>
            <person name="Dodson R.J."/>
            <person name="Haft D.H."/>
            <person name="Gwinn M.L."/>
            <person name="Nelson W.C."/>
            <person name="Richardson D.L."/>
            <person name="Moffat K.S."/>
            <person name="Qin H."/>
            <person name="Jiang L."/>
            <person name="Pamphile W."/>
            <person name="Crosby M."/>
            <person name="Shen M."/>
            <person name="Vamathevan J.J."/>
            <person name="Lam P."/>
            <person name="McDonald L."/>
            <person name="Utterback T."/>
            <person name="Zalewski C."/>
            <person name="Makarova K.S."/>
            <person name="Aravind L."/>
            <person name="Daly M.J."/>
            <person name="Minton K.W."/>
            <person name="Fleischmann R.D."/>
            <person name="Ketchum K.A."/>
            <person name="Nelson K.E."/>
            <person name="Salzberg S."/>
            <person name="Smith H.O."/>
            <person name="Venter J.C."/>
            <person name="Fraser C.M."/>
        </authorList>
    </citation>
    <scope>NUCLEOTIDE SEQUENCE [LARGE SCALE GENOMIC DNA]</scope>
    <source>
        <strain evidence="2">ATCC 13939 / DSM 20539 / JCM 16871 / LMG 4051 / NBRC 15346 / NCIMB 9279 / R1 / VKM B-1422</strain>
    </source>
</reference>
<dbReference type="HOGENOM" id="CLU_2141805_0_0_0"/>
<proteinExistence type="predicted"/>
<dbReference type="Proteomes" id="UP000002524">
    <property type="component" value="Plasmid MP1"/>
</dbReference>